<dbReference type="CDD" id="cd12148">
    <property type="entry name" value="fungal_TF_MHR"/>
    <property type="match status" value="1"/>
</dbReference>
<keyword evidence="10" id="KW-1185">Reference proteome</keyword>
<evidence type="ECO:0000313" key="10">
    <source>
        <dbReference type="Proteomes" id="UP000217199"/>
    </source>
</evidence>
<evidence type="ECO:0000256" key="7">
    <source>
        <dbReference type="SAM" id="MobiDB-lite"/>
    </source>
</evidence>
<dbReference type="PROSITE" id="PS50048">
    <property type="entry name" value="ZN2_CY6_FUNGAL_2"/>
    <property type="match status" value="1"/>
</dbReference>
<comment type="subcellular location">
    <subcellularLocation>
        <location evidence="1">Nucleus</location>
    </subcellularLocation>
</comment>
<dbReference type="InterPro" id="IPR007219">
    <property type="entry name" value="XnlR_reg_dom"/>
</dbReference>
<evidence type="ECO:0000256" key="4">
    <source>
        <dbReference type="ARBA" id="ARBA00023125"/>
    </source>
</evidence>
<gene>
    <name evidence="9" type="ORF">PNOK_0084600</name>
</gene>
<dbReference type="Pfam" id="PF00172">
    <property type="entry name" value="Zn_clus"/>
    <property type="match status" value="1"/>
</dbReference>
<feature type="compositionally biased region" description="Basic and acidic residues" evidence="7">
    <location>
        <begin position="979"/>
        <end position="988"/>
    </location>
</feature>
<organism evidence="9 10">
    <name type="scientific">Pyrrhoderma noxium</name>
    <dbReference type="NCBI Taxonomy" id="2282107"/>
    <lineage>
        <taxon>Eukaryota</taxon>
        <taxon>Fungi</taxon>
        <taxon>Dikarya</taxon>
        <taxon>Basidiomycota</taxon>
        <taxon>Agaricomycotina</taxon>
        <taxon>Agaricomycetes</taxon>
        <taxon>Hymenochaetales</taxon>
        <taxon>Hymenochaetaceae</taxon>
        <taxon>Pyrrhoderma</taxon>
    </lineage>
</organism>
<proteinExistence type="predicted"/>
<evidence type="ECO:0000256" key="1">
    <source>
        <dbReference type="ARBA" id="ARBA00004123"/>
    </source>
</evidence>
<dbReference type="InterPro" id="IPR036864">
    <property type="entry name" value="Zn2-C6_fun-type_DNA-bd_sf"/>
</dbReference>
<dbReference type="PANTHER" id="PTHR31845:SF19">
    <property type="entry name" value="TRANSCRIPTION FACTOR DOMAIN-CONTAINING PROTEIN"/>
    <property type="match status" value="1"/>
</dbReference>
<dbReference type="GO" id="GO:0000981">
    <property type="term" value="F:DNA-binding transcription factor activity, RNA polymerase II-specific"/>
    <property type="evidence" value="ECO:0007669"/>
    <property type="project" value="InterPro"/>
</dbReference>
<feature type="compositionally biased region" description="Basic and acidic residues" evidence="7">
    <location>
        <begin position="827"/>
        <end position="837"/>
    </location>
</feature>
<keyword evidence="4" id="KW-0238">DNA-binding</keyword>
<keyword evidence="2" id="KW-0479">Metal-binding</keyword>
<name>A0A286UW38_9AGAM</name>
<evidence type="ECO:0000256" key="5">
    <source>
        <dbReference type="ARBA" id="ARBA00023163"/>
    </source>
</evidence>
<dbReference type="PROSITE" id="PS00463">
    <property type="entry name" value="ZN2_CY6_FUNGAL_1"/>
    <property type="match status" value="1"/>
</dbReference>
<dbReference type="InParanoid" id="A0A286UW38"/>
<dbReference type="InterPro" id="IPR051089">
    <property type="entry name" value="prtT"/>
</dbReference>
<feature type="compositionally biased region" description="Low complexity" evidence="7">
    <location>
        <begin position="112"/>
        <end position="134"/>
    </location>
</feature>
<feature type="compositionally biased region" description="Pro residues" evidence="7">
    <location>
        <begin position="135"/>
        <end position="147"/>
    </location>
</feature>
<dbReference type="OrthoDB" id="3429912at2759"/>
<dbReference type="GO" id="GO:0008270">
    <property type="term" value="F:zinc ion binding"/>
    <property type="evidence" value="ECO:0007669"/>
    <property type="project" value="InterPro"/>
</dbReference>
<feature type="region of interest" description="Disordered" evidence="7">
    <location>
        <begin position="94"/>
        <end position="221"/>
    </location>
</feature>
<dbReference type="STRING" id="2282107.A0A286UW38"/>
<dbReference type="InterPro" id="IPR001138">
    <property type="entry name" value="Zn2Cys6_DnaBD"/>
</dbReference>
<dbReference type="SUPFAM" id="SSF57701">
    <property type="entry name" value="Zn2/Cys6 DNA-binding domain"/>
    <property type="match status" value="1"/>
</dbReference>
<protein>
    <recommendedName>
        <fullName evidence="8">Zn(2)-C6 fungal-type domain-containing protein</fullName>
    </recommendedName>
</protein>
<dbReference type="EMBL" id="NBII01000001">
    <property type="protein sequence ID" value="PAV23778.1"/>
    <property type="molecule type" value="Genomic_DNA"/>
</dbReference>
<evidence type="ECO:0000259" key="8">
    <source>
        <dbReference type="PROSITE" id="PS50048"/>
    </source>
</evidence>
<evidence type="ECO:0000256" key="6">
    <source>
        <dbReference type="ARBA" id="ARBA00023242"/>
    </source>
</evidence>
<dbReference type="PANTHER" id="PTHR31845">
    <property type="entry name" value="FINGER DOMAIN PROTEIN, PUTATIVE-RELATED"/>
    <property type="match status" value="1"/>
</dbReference>
<dbReference type="CDD" id="cd00067">
    <property type="entry name" value="GAL4"/>
    <property type="match status" value="1"/>
</dbReference>
<dbReference type="GO" id="GO:0000976">
    <property type="term" value="F:transcription cis-regulatory region binding"/>
    <property type="evidence" value="ECO:0007669"/>
    <property type="project" value="TreeGrafter"/>
</dbReference>
<dbReference type="AlphaFoldDB" id="A0A286UW38"/>
<evidence type="ECO:0000256" key="2">
    <source>
        <dbReference type="ARBA" id="ARBA00022723"/>
    </source>
</evidence>
<comment type="caution">
    <text evidence="9">The sequence shown here is derived from an EMBL/GenBank/DDBJ whole genome shotgun (WGS) entry which is preliminary data.</text>
</comment>
<evidence type="ECO:0000313" key="9">
    <source>
        <dbReference type="EMBL" id="PAV23778.1"/>
    </source>
</evidence>
<feature type="domain" description="Zn(2)-C6 fungal-type" evidence="8">
    <location>
        <begin position="234"/>
        <end position="266"/>
    </location>
</feature>
<dbReference type="SMART" id="SM00906">
    <property type="entry name" value="Fungal_trans"/>
    <property type="match status" value="1"/>
</dbReference>
<dbReference type="GO" id="GO:0005634">
    <property type="term" value="C:nucleus"/>
    <property type="evidence" value="ECO:0007669"/>
    <property type="project" value="UniProtKB-SubCell"/>
</dbReference>
<feature type="region of interest" description="Disordered" evidence="7">
    <location>
        <begin position="817"/>
        <end position="840"/>
    </location>
</feature>
<keyword evidence="5" id="KW-0804">Transcription</keyword>
<dbReference type="Gene3D" id="4.10.240.10">
    <property type="entry name" value="Zn(2)-C6 fungal-type DNA-binding domain"/>
    <property type="match status" value="1"/>
</dbReference>
<feature type="compositionally biased region" description="Polar residues" evidence="7">
    <location>
        <begin position="950"/>
        <end position="959"/>
    </location>
</feature>
<keyword evidence="3" id="KW-0805">Transcription regulation</keyword>
<dbReference type="GO" id="GO:0006351">
    <property type="term" value="P:DNA-templated transcription"/>
    <property type="evidence" value="ECO:0007669"/>
    <property type="project" value="InterPro"/>
</dbReference>
<reference evidence="9 10" key="1">
    <citation type="journal article" date="2017" name="Mol. Ecol.">
        <title>Comparative and population genomic landscape of Phellinus noxius: A hypervariable fungus causing root rot in trees.</title>
        <authorList>
            <person name="Chung C.L."/>
            <person name="Lee T.J."/>
            <person name="Akiba M."/>
            <person name="Lee H.H."/>
            <person name="Kuo T.H."/>
            <person name="Liu D."/>
            <person name="Ke H.M."/>
            <person name="Yokoi T."/>
            <person name="Roa M.B."/>
            <person name="Lu M.J."/>
            <person name="Chang Y.Y."/>
            <person name="Ann P.J."/>
            <person name="Tsai J.N."/>
            <person name="Chen C.Y."/>
            <person name="Tzean S.S."/>
            <person name="Ota Y."/>
            <person name="Hattori T."/>
            <person name="Sahashi N."/>
            <person name="Liou R.F."/>
            <person name="Kikuchi T."/>
            <person name="Tsai I.J."/>
        </authorList>
    </citation>
    <scope>NUCLEOTIDE SEQUENCE [LARGE SCALE GENOMIC DNA]</scope>
    <source>
        <strain evidence="9 10">FFPRI411160</strain>
    </source>
</reference>
<dbReference type="SMART" id="SM00066">
    <property type="entry name" value="GAL4"/>
    <property type="match status" value="1"/>
</dbReference>
<evidence type="ECO:0000256" key="3">
    <source>
        <dbReference type="ARBA" id="ARBA00023015"/>
    </source>
</evidence>
<feature type="compositionally biased region" description="Polar residues" evidence="7">
    <location>
        <begin position="967"/>
        <end position="977"/>
    </location>
</feature>
<feature type="region of interest" description="Disordered" evidence="7">
    <location>
        <begin position="947"/>
        <end position="988"/>
    </location>
</feature>
<feature type="compositionally biased region" description="Polar residues" evidence="7">
    <location>
        <begin position="178"/>
        <end position="198"/>
    </location>
</feature>
<accession>A0A286UW38</accession>
<keyword evidence="6" id="KW-0539">Nucleus</keyword>
<sequence>MCQVTLSLLRVPSVSEHRFFVFLDTEHFKRHRSPPFFLHISQTYSRRTLGSESEHRLLPETRTPSFYIGPPALIHHMSSSHYQQQMSPHELDHGMHAHMQSPQSQIPVDPSLQLYYPGYNPYQQGQQLPQHQQHPNPPIPPQQPPMHPQLTVPELSPQSSSSQDDYLDTPSIEGLASSARSISSNGKRPPSAANSILGSSRKRSRMDDREDDDIASPTTDIPEVKVKATRGSRACTVCRRLKMKCVGAENGPPCKRCEAGNHQCIFEESNRGKRSANNNVRKHEQLTRSLRKMEKTLDTVLRSIGNPGISSIASGMVNSLPPPQIPQVVQSLQTHRLSSPRLHSLPDNELNPLGLLAEASLANRRFHNRSLSITEETSADAGQKVGVASDMYFKPGPMTILPLRRLYIERQIQPEMLSFVSTEEVVALFKIFFDHMNIHIGLLDLDFHTPSLVCSRSPFLLTTICAIASKFYTQRQELHSKLTNLSRKLAFSVPEQGYKSVEIVQAYILLTVWGCGPVERYEQDKTWLLLGMGIRMATDLNLHRRTATLGQDTQEGRARDKEVHNRERTWLICYILDRSISAQMGKPHSIKEDHIIQNTALFWMKSIALKQDGGIAAYAELQRILSRGLDLLYSSTTSASGLQTNCDYYIVTRTIEAQLQSWRDEWLDKLVLPGPPSTYFIYWASMGNFYYNYAMLVVNSFGLQNALDRSPVDIGHFFTRCHSSAVACATLVRDELGPRGFLRFSVDSHFVQTSYALLSLLKFTRPTFRNFIIDKKATLALVKDVADLLENIAADPLHTPALYSTFLRALISAQSDVPTRQNSPRLDPNHRGQEHTGGDVISGEQALNGRVMNGLGFLGAAFDGPNSPSGFQLNSEMGPVADMSTFPPTMAPTNPHGDASGMLTMDSILSGNFWDSVLVPGYSNTLEGLSGGFVYGAGGSGLITPRLATPQHSGANTPLTGRRTDPISESSINNAFESPSHEGEKMDS</sequence>
<dbReference type="Proteomes" id="UP000217199">
    <property type="component" value="Unassembled WGS sequence"/>
</dbReference>
<dbReference type="Pfam" id="PF04082">
    <property type="entry name" value="Fungal_trans"/>
    <property type="match status" value="1"/>
</dbReference>